<proteinExistence type="predicted"/>
<gene>
    <name evidence="1" type="ORF">S01H1_82464</name>
</gene>
<feature type="non-terminal residue" evidence="1">
    <location>
        <position position="1"/>
    </location>
</feature>
<dbReference type="EMBL" id="BARS01055907">
    <property type="protein sequence ID" value="GAG49993.1"/>
    <property type="molecule type" value="Genomic_DNA"/>
</dbReference>
<evidence type="ECO:0000313" key="1">
    <source>
        <dbReference type="EMBL" id="GAG49993.1"/>
    </source>
</evidence>
<comment type="caution">
    <text evidence="1">The sequence shown here is derived from an EMBL/GenBank/DDBJ whole genome shotgun (WGS) entry which is preliminary data.</text>
</comment>
<reference evidence="1" key="1">
    <citation type="journal article" date="2014" name="Front. Microbiol.">
        <title>High frequency of phylogenetically diverse reductive dehalogenase-homologous genes in deep subseafloor sedimentary metagenomes.</title>
        <authorList>
            <person name="Kawai M."/>
            <person name="Futagami T."/>
            <person name="Toyoda A."/>
            <person name="Takaki Y."/>
            <person name="Nishi S."/>
            <person name="Hori S."/>
            <person name="Arai W."/>
            <person name="Tsubouchi T."/>
            <person name="Morono Y."/>
            <person name="Uchiyama I."/>
            <person name="Ito T."/>
            <person name="Fujiyama A."/>
            <person name="Inagaki F."/>
            <person name="Takami H."/>
        </authorList>
    </citation>
    <scope>NUCLEOTIDE SEQUENCE</scope>
    <source>
        <strain evidence="1">Expedition CK06-06</strain>
    </source>
</reference>
<sequence>SVGYRAFWSFNIYGLMGTEIKDARLDFSARNMAGDPFSAITGLIGLRLWKVSYGQGGLPNFDITGVTLQEPDYVLHEPPSVVDVTPEMRRLVEKASTRFQVEALFMSKTNGNGVAEWIEWPAVTLEVTYYEK</sequence>
<accession>X0YNG4</accession>
<organism evidence="1">
    <name type="scientific">marine sediment metagenome</name>
    <dbReference type="NCBI Taxonomy" id="412755"/>
    <lineage>
        <taxon>unclassified sequences</taxon>
        <taxon>metagenomes</taxon>
        <taxon>ecological metagenomes</taxon>
    </lineage>
</organism>
<dbReference type="AlphaFoldDB" id="X0YNG4"/>
<name>X0YNG4_9ZZZZ</name>
<protein>
    <submittedName>
        <fullName evidence="1">Uncharacterized protein</fullName>
    </submittedName>
</protein>